<reference evidence="3" key="2">
    <citation type="journal article" date="2015" name="Genome Announc.">
        <title>Genome sequence of the AIDS-associated pathogen Penicillium marneffei (ATCC18224) and its near taxonomic relative Talaromyces stipitatus (ATCC10500).</title>
        <authorList>
            <person name="Nierman W.C."/>
            <person name="Fedorova-Abrams N.D."/>
            <person name="Andrianopoulos A."/>
        </authorList>
    </citation>
    <scope>NUCLEOTIDE SEQUENCE [LARGE SCALE GENOMIC DNA]</scope>
    <source>
        <strain evidence="3">ATCC 18224 / CBS 334.59 / QM 7333</strain>
    </source>
</reference>
<keyword evidence="3" id="KW-1185">Reference proteome</keyword>
<dbReference type="Proteomes" id="UP000001294">
    <property type="component" value="Unassembled WGS sequence"/>
</dbReference>
<dbReference type="PANTHER" id="PTHR42791:SF14">
    <property type="entry name" value="N-ACETYLTRANSFERASE DOMAIN-CONTAINING PROTEIN"/>
    <property type="match status" value="1"/>
</dbReference>
<dbReference type="InterPro" id="IPR016181">
    <property type="entry name" value="Acyl_CoA_acyltransferase"/>
</dbReference>
<evidence type="ECO:0000259" key="1">
    <source>
        <dbReference type="PROSITE" id="PS51186"/>
    </source>
</evidence>
<dbReference type="CDD" id="cd04301">
    <property type="entry name" value="NAT_SF"/>
    <property type="match status" value="1"/>
</dbReference>
<protein>
    <recommendedName>
        <fullName evidence="1">N-acetyltransferase domain-containing protein</fullName>
    </recommendedName>
</protein>
<dbReference type="PANTHER" id="PTHR42791">
    <property type="entry name" value="GNAT FAMILY ACETYLTRANSFERASE"/>
    <property type="match status" value="1"/>
</dbReference>
<dbReference type="EMBL" id="DS995904">
    <property type="protein sequence ID" value="EEA20018.1"/>
    <property type="molecule type" value="Genomic_DNA"/>
</dbReference>
<organism evidence="2 3">
    <name type="scientific">Talaromyces marneffei (strain ATCC 18224 / CBS 334.59 / QM 7333)</name>
    <name type="common">Penicillium marneffei</name>
    <dbReference type="NCBI Taxonomy" id="441960"/>
    <lineage>
        <taxon>Eukaryota</taxon>
        <taxon>Fungi</taxon>
        <taxon>Dikarya</taxon>
        <taxon>Ascomycota</taxon>
        <taxon>Pezizomycotina</taxon>
        <taxon>Eurotiomycetes</taxon>
        <taxon>Eurotiomycetidae</taxon>
        <taxon>Eurotiales</taxon>
        <taxon>Trichocomaceae</taxon>
        <taxon>Talaromyces</taxon>
        <taxon>Talaromyces sect. Talaromyces</taxon>
    </lineage>
</organism>
<dbReference type="InterPro" id="IPR000182">
    <property type="entry name" value="GNAT_dom"/>
</dbReference>
<dbReference type="GO" id="GO:0016747">
    <property type="term" value="F:acyltransferase activity, transferring groups other than amino-acyl groups"/>
    <property type="evidence" value="ECO:0007669"/>
    <property type="project" value="InterPro"/>
</dbReference>
<dbReference type="Gene3D" id="3.40.630.30">
    <property type="match status" value="1"/>
</dbReference>
<gene>
    <name evidence="2" type="ORF">PMAA_038860</name>
</gene>
<name>B6QPM4_TALMQ</name>
<dbReference type="EMBL" id="DS995904">
    <property type="protein sequence ID" value="EEA20019.1"/>
    <property type="molecule type" value="Genomic_DNA"/>
</dbReference>
<evidence type="ECO:0000313" key="3">
    <source>
        <dbReference type="Proteomes" id="UP000001294"/>
    </source>
</evidence>
<dbReference type="EMBL" id="DS995904">
    <property type="protein sequence ID" value="EEA20017.1"/>
    <property type="molecule type" value="Genomic_DNA"/>
</dbReference>
<dbReference type="InterPro" id="IPR052523">
    <property type="entry name" value="Trichothecene_AcTrans"/>
</dbReference>
<dbReference type="PROSITE" id="PS51186">
    <property type="entry name" value="GNAT"/>
    <property type="match status" value="1"/>
</dbReference>
<dbReference type="HOGENOM" id="CLU_106384_0_0_1"/>
<reference evidence="2" key="1">
    <citation type="submission" date="2007-10" db="EMBL/GenBank/DDBJ databases">
        <authorList>
            <person name="Zhao H."/>
            <person name="Waite J.H."/>
        </authorList>
    </citation>
    <scope>NUCLEOTIDE SEQUENCE</scope>
    <source>
        <strain evidence="2">ATCC 18224</strain>
    </source>
</reference>
<dbReference type="Pfam" id="PF13508">
    <property type="entry name" value="Acetyltransf_7"/>
    <property type="match status" value="1"/>
</dbReference>
<evidence type="ECO:0000313" key="2">
    <source>
        <dbReference type="EMBL" id="EEA20017.1"/>
    </source>
</evidence>
<dbReference type="SUPFAM" id="SSF55729">
    <property type="entry name" value="Acyl-CoA N-acyltransferases (Nat)"/>
    <property type="match status" value="1"/>
</dbReference>
<dbReference type="VEuPathDB" id="FungiDB:PMAA_038860"/>
<sequence>MQPALVSVDPDDAERLIRECDFPAMRQNPLHLIMFPHSTPETEEKEIQWTVEGLRETLQTRSAGFRKVCLADGTPVGFAGWSLEQTIPEKSMAGVKCISEKRTQPIKCSEDGYWHPSTLDVKSWVEVSKMFRQEKRRVLANRKNIWRLTMISVNPAYQRQGIGSLLLQWGTEEADRHGWDSFLISSPAAITLYTKFGFQVVGEVHTSKGTFKSMFREAQ</sequence>
<feature type="domain" description="N-acetyltransferase" evidence="1">
    <location>
        <begin position="93"/>
        <end position="219"/>
    </location>
</feature>
<accession>B6QPM4</accession>
<proteinExistence type="predicted"/>
<dbReference type="AlphaFoldDB" id="B6QPM4"/>